<evidence type="ECO:0000313" key="3">
    <source>
        <dbReference type="Proteomes" id="UP000799437"/>
    </source>
</evidence>
<evidence type="ECO:0000313" key="2">
    <source>
        <dbReference type="EMBL" id="KAF2762885.1"/>
    </source>
</evidence>
<accession>A0A6A6WL06</accession>
<dbReference type="InterPro" id="IPR013087">
    <property type="entry name" value="Znf_C2H2_type"/>
</dbReference>
<dbReference type="RefSeq" id="XP_033605336.1">
    <property type="nucleotide sequence ID" value="XM_033743048.1"/>
</dbReference>
<keyword evidence="3" id="KW-1185">Reference proteome</keyword>
<reference evidence="2" key="1">
    <citation type="journal article" date="2020" name="Stud. Mycol.">
        <title>101 Dothideomycetes genomes: a test case for predicting lifestyles and emergence of pathogens.</title>
        <authorList>
            <person name="Haridas S."/>
            <person name="Albert R."/>
            <person name="Binder M."/>
            <person name="Bloem J."/>
            <person name="Labutti K."/>
            <person name="Salamov A."/>
            <person name="Andreopoulos B."/>
            <person name="Baker S."/>
            <person name="Barry K."/>
            <person name="Bills G."/>
            <person name="Bluhm B."/>
            <person name="Cannon C."/>
            <person name="Castanera R."/>
            <person name="Culley D."/>
            <person name="Daum C."/>
            <person name="Ezra D."/>
            <person name="Gonzalez J."/>
            <person name="Henrissat B."/>
            <person name="Kuo A."/>
            <person name="Liang C."/>
            <person name="Lipzen A."/>
            <person name="Lutzoni F."/>
            <person name="Magnuson J."/>
            <person name="Mondo S."/>
            <person name="Nolan M."/>
            <person name="Ohm R."/>
            <person name="Pangilinan J."/>
            <person name="Park H.-J."/>
            <person name="Ramirez L."/>
            <person name="Alfaro M."/>
            <person name="Sun H."/>
            <person name="Tritt A."/>
            <person name="Yoshinaga Y."/>
            <person name="Zwiers L.-H."/>
            <person name="Turgeon B."/>
            <person name="Goodwin S."/>
            <person name="Spatafora J."/>
            <person name="Crous P."/>
            <person name="Grigoriev I."/>
        </authorList>
    </citation>
    <scope>NUCLEOTIDE SEQUENCE</scope>
    <source>
        <strain evidence="2">CBS 121739</strain>
    </source>
</reference>
<evidence type="ECO:0000259" key="1">
    <source>
        <dbReference type="PROSITE" id="PS00028"/>
    </source>
</evidence>
<organism evidence="2 3">
    <name type="scientific">Pseudovirgaria hyperparasitica</name>
    <dbReference type="NCBI Taxonomy" id="470096"/>
    <lineage>
        <taxon>Eukaryota</taxon>
        <taxon>Fungi</taxon>
        <taxon>Dikarya</taxon>
        <taxon>Ascomycota</taxon>
        <taxon>Pezizomycotina</taxon>
        <taxon>Dothideomycetes</taxon>
        <taxon>Dothideomycetes incertae sedis</taxon>
        <taxon>Acrospermales</taxon>
        <taxon>Acrospermaceae</taxon>
        <taxon>Pseudovirgaria</taxon>
    </lineage>
</organism>
<dbReference type="PROSITE" id="PS00028">
    <property type="entry name" value="ZINC_FINGER_C2H2_1"/>
    <property type="match status" value="1"/>
</dbReference>
<proteinExistence type="predicted"/>
<dbReference type="Proteomes" id="UP000799437">
    <property type="component" value="Unassembled WGS sequence"/>
</dbReference>
<sequence>MPYVAGYDRSHNLFICCNWLHVLASRDIKDALRKPVPPAFGELCKSLQPKSNVSVHIVYNDEDDFSYIPEELAKRYMVPIQCGMCEVGFDSWDDRMRHRRDEHKISEEYNPLPDC</sequence>
<dbReference type="EMBL" id="ML996565">
    <property type="protein sequence ID" value="KAF2762885.1"/>
    <property type="molecule type" value="Genomic_DNA"/>
</dbReference>
<dbReference type="OrthoDB" id="3909689at2759"/>
<protein>
    <recommendedName>
        <fullName evidence="1">C2H2-type domain-containing protein</fullName>
    </recommendedName>
</protein>
<gene>
    <name evidence="2" type="ORF">EJ05DRAFT_471849</name>
</gene>
<feature type="domain" description="C2H2-type" evidence="1">
    <location>
        <begin position="82"/>
        <end position="103"/>
    </location>
</feature>
<name>A0A6A6WL06_9PEZI</name>
<dbReference type="AlphaFoldDB" id="A0A6A6WL06"/>
<dbReference type="GeneID" id="54484102"/>